<evidence type="ECO:0000256" key="5">
    <source>
        <dbReference type="ARBA" id="ARBA00023002"/>
    </source>
</evidence>
<reference evidence="7" key="1">
    <citation type="journal article" date="2020" name="Stud. Mycol.">
        <title>101 Dothideomycetes genomes: a test case for predicting lifestyles and emergence of pathogens.</title>
        <authorList>
            <person name="Haridas S."/>
            <person name="Albert R."/>
            <person name="Binder M."/>
            <person name="Bloem J."/>
            <person name="Labutti K."/>
            <person name="Salamov A."/>
            <person name="Andreopoulos B."/>
            <person name="Baker S."/>
            <person name="Barry K."/>
            <person name="Bills G."/>
            <person name="Bluhm B."/>
            <person name="Cannon C."/>
            <person name="Castanera R."/>
            <person name="Culley D."/>
            <person name="Daum C."/>
            <person name="Ezra D."/>
            <person name="Gonzalez J."/>
            <person name="Henrissat B."/>
            <person name="Kuo A."/>
            <person name="Liang C."/>
            <person name="Lipzen A."/>
            <person name="Lutzoni F."/>
            <person name="Magnuson J."/>
            <person name="Mondo S."/>
            <person name="Nolan M."/>
            <person name="Ohm R."/>
            <person name="Pangilinan J."/>
            <person name="Park H.-J."/>
            <person name="Ramirez L."/>
            <person name="Alfaro M."/>
            <person name="Sun H."/>
            <person name="Tritt A."/>
            <person name="Yoshinaga Y."/>
            <person name="Zwiers L.-H."/>
            <person name="Turgeon B."/>
            <person name="Goodwin S."/>
            <person name="Spatafora J."/>
            <person name="Crous P."/>
            <person name="Grigoriev I."/>
        </authorList>
    </citation>
    <scope>NUCLEOTIDE SEQUENCE</scope>
    <source>
        <strain evidence="7">CBS 133067</strain>
    </source>
</reference>
<dbReference type="PRINTS" id="PR00370">
    <property type="entry name" value="FMOXYGENASE"/>
</dbReference>
<dbReference type="OrthoDB" id="66881at2759"/>
<dbReference type="Pfam" id="PF00743">
    <property type="entry name" value="FMO-like"/>
    <property type="match status" value="1"/>
</dbReference>
<evidence type="ECO:0000256" key="2">
    <source>
        <dbReference type="ARBA" id="ARBA00022630"/>
    </source>
</evidence>
<dbReference type="InterPro" id="IPR020946">
    <property type="entry name" value="Flavin_mOase-like"/>
</dbReference>
<dbReference type="GO" id="GO:0050660">
    <property type="term" value="F:flavin adenine dinucleotide binding"/>
    <property type="evidence" value="ECO:0007669"/>
    <property type="project" value="InterPro"/>
</dbReference>
<dbReference type="SUPFAM" id="SSF51905">
    <property type="entry name" value="FAD/NAD(P)-binding domain"/>
    <property type="match status" value="2"/>
</dbReference>
<dbReference type="GO" id="GO:0050661">
    <property type="term" value="F:NADP binding"/>
    <property type="evidence" value="ECO:0007669"/>
    <property type="project" value="InterPro"/>
</dbReference>
<sequence length="539" mass="59767">MKVAVVGAGLSGLSSIKECLTAGFEVEAFEALPHIGGQWAYCDPDPETGEVYSSIYQGVLLNSCRDSSTFSDFPLDPARYPVYFNHKLFLQYIHEFADFWDLKRHIQLNTKVLKCEQLEDGRWKVQRQTKGEEPVENIYDALFACNGRNTYAYTPHFPGKDTFEGQWLHSHYYRTPGPFTGKRVTIIGLGSSAVDIACELAPHAEVHLITRRGGWIIPRFALGKPVEAYDSRLAATVLPTGLTAWAQLFLMNMAQGKHPPELKPNHGIMANAPTVRGEFLERVNVGQIKVHRAGVSTITPTSVTLSTGDTIDSDVIISSTGYTIDFPYLPPNILSLPEKDTTSNPEYKTIDLLHLVKPVHHPNLFIIGLVETAGPAIPVIEAQTRWSVGVLTDKVKLPSQDKQIAEIRKFQAFQREKFVHSDRHASCVMYMSYIDSMLSPLGANPTFGRMLGYSLKNPFRGLSLLNAVYMKIPASAQWRLFGDGKCTDWAAESVLRVTKKLRKEFVAKGFEEMNGKSSGVVNAETTGDTSGHTVENGNA</sequence>
<dbReference type="InterPro" id="IPR050346">
    <property type="entry name" value="FMO-like"/>
</dbReference>
<dbReference type="Proteomes" id="UP000799772">
    <property type="component" value="Unassembled WGS sequence"/>
</dbReference>
<evidence type="ECO:0000256" key="6">
    <source>
        <dbReference type="SAM" id="MobiDB-lite"/>
    </source>
</evidence>
<dbReference type="GO" id="GO:0004499">
    <property type="term" value="F:N,N-dimethylaniline monooxygenase activity"/>
    <property type="evidence" value="ECO:0007669"/>
    <property type="project" value="InterPro"/>
</dbReference>
<evidence type="ECO:0000256" key="1">
    <source>
        <dbReference type="ARBA" id="ARBA00009183"/>
    </source>
</evidence>
<keyword evidence="7" id="KW-0503">Monooxygenase</keyword>
<dbReference type="EMBL" id="ML978144">
    <property type="protein sequence ID" value="KAF2092607.1"/>
    <property type="molecule type" value="Genomic_DNA"/>
</dbReference>
<organism evidence="7 8">
    <name type="scientific">Rhizodiscina lignyota</name>
    <dbReference type="NCBI Taxonomy" id="1504668"/>
    <lineage>
        <taxon>Eukaryota</taxon>
        <taxon>Fungi</taxon>
        <taxon>Dikarya</taxon>
        <taxon>Ascomycota</taxon>
        <taxon>Pezizomycotina</taxon>
        <taxon>Dothideomycetes</taxon>
        <taxon>Pleosporomycetidae</taxon>
        <taxon>Aulographales</taxon>
        <taxon>Rhizodiscinaceae</taxon>
        <taxon>Rhizodiscina</taxon>
    </lineage>
</organism>
<comment type="similarity">
    <text evidence="1">Belongs to the FMO family.</text>
</comment>
<feature type="region of interest" description="Disordered" evidence="6">
    <location>
        <begin position="518"/>
        <end position="539"/>
    </location>
</feature>
<dbReference type="InterPro" id="IPR036188">
    <property type="entry name" value="FAD/NAD-bd_sf"/>
</dbReference>
<evidence type="ECO:0000256" key="4">
    <source>
        <dbReference type="ARBA" id="ARBA00022857"/>
    </source>
</evidence>
<dbReference type="PANTHER" id="PTHR23023">
    <property type="entry name" value="DIMETHYLANILINE MONOOXYGENASE"/>
    <property type="match status" value="1"/>
</dbReference>
<keyword evidence="8" id="KW-1185">Reference proteome</keyword>
<keyword evidence="3" id="KW-0274">FAD</keyword>
<proteinExistence type="inferred from homology"/>
<gene>
    <name evidence="7" type="ORF">NA57DRAFT_69683</name>
</gene>
<dbReference type="PIRSF" id="PIRSF000332">
    <property type="entry name" value="FMO"/>
    <property type="match status" value="1"/>
</dbReference>
<dbReference type="Gene3D" id="3.50.50.60">
    <property type="entry name" value="FAD/NAD(P)-binding domain"/>
    <property type="match status" value="1"/>
</dbReference>
<evidence type="ECO:0000313" key="8">
    <source>
        <dbReference type="Proteomes" id="UP000799772"/>
    </source>
</evidence>
<accession>A0A9P4M2T2</accession>
<evidence type="ECO:0000313" key="7">
    <source>
        <dbReference type="EMBL" id="KAF2092607.1"/>
    </source>
</evidence>
<keyword evidence="4" id="KW-0521">NADP</keyword>
<protein>
    <submittedName>
        <fullName evidence="7">Flavin-containing monooxygenase</fullName>
    </submittedName>
</protein>
<keyword evidence="5" id="KW-0560">Oxidoreductase</keyword>
<dbReference type="InterPro" id="IPR000960">
    <property type="entry name" value="Flavin_mOase"/>
</dbReference>
<dbReference type="AlphaFoldDB" id="A0A9P4M2T2"/>
<keyword evidence="2" id="KW-0285">Flavoprotein</keyword>
<name>A0A9P4M2T2_9PEZI</name>
<comment type="caution">
    <text evidence="7">The sequence shown here is derived from an EMBL/GenBank/DDBJ whole genome shotgun (WGS) entry which is preliminary data.</text>
</comment>
<evidence type="ECO:0000256" key="3">
    <source>
        <dbReference type="ARBA" id="ARBA00022827"/>
    </source>
</evidence>